<dbReference type="InterPro" id="IPR006700">
    <property type="entry name" value="RsmE"/>
</dbReference>
<keyword evidence="5 10" id="KW-0489">Methyltransferase</keyword>
<comment type="function">
    <text evidence="8 10">Specifically methylates the N3 position of the uracil ring of uridine 1498 (m3U1498) in 16S rRNA. Acts on the fully assembled 30S ribosomal subunit.</text>
</comment>
<evidence type="ECO:0000256" key="2">
    <source>
        <dbReference type="ARBA" id="ARBA00005528"/>
    </source>
</evidence>
<dbReference type="EC" id="2.1.1.193" evidence="10"/>
<evidence type="ECO:0000259" key="11">
    <source>
        <dbReference type="Pfam" id="PF04452"/>
    </source>
</evidence>
<evidence type="ECO:0000256" key="7">
    <source>
        <dbReference type="ARBA" id="ARBA00022691"/>
    </source>
</evidence>
<protein>
    <recommendedName>
        <fullName evidence="10">Ribosomal RNA small subunit methyltransferase E</fullName>
        <ecNumber evidence="10">2.1.1.193</ecNumber>
    </recommendedName>
</protein>
<dbReference type="InterPro" id="IPR029026">
    <property type="entry name" value="tRNA_m1G_MTases_N"/>
</dbReference>
<proteinExistence type="inferred from homology"/>
<name>A0A2W5FMD2_9BACT</name>
<evidence type="ECO:0000256" key="5">
    <source>
        <dbReference type="ARBA" id="ARBA00022603"/>
    </source>
</evidence>
<accession>A0A2W5FMD2</accession>
<dbReference type="PANTHER" id="PTHR30027">
    <property type="entry name" value="RIBOSOMAL RNA SMALL SUBUNIT METHYLTRANSFERASE E"/>
    <property type="match status" value="1"/>
</dbReference>
<dbReference type="CDD" id="cd18084">
    <property type="entry name" value="RsmE-like"/>
    <property type="match status" value="1"/>
</dbReference>
<evidence type="ECO:0000256" key="1">
    <source>
        <dbReference type="ARBA" id="ARBA00004496"/>
    </source>
</evidence>
<dbReference type="InterPro" id="IPR015947">
    <property type="entry name" value="PUA-like_sf"/>
</dbReference>
<evidence type="ECO:0000313" key="13">
    <source>
        <dbReference type="Proteomes" id="UP000249739"/>
    </source>
</evidence>
<evidence type="ECO:0000256" key="6">
    <source>
        <dbReference type="ARBA" id="ARBA00022679"/>
    </source>
</evidence>
<dbReference type="InterPro" id="IPR046886">
    <property type="entry name" value="RsmE_MTase_dom"/>
</dbReference>
<dbReference type="InterPro" id="IPR029028">
    <property type="entry name" value="Alpha/beta_knot_MTases"/>
</dbReference>
<keyword evidence="6 10" id="KW-0808">Transferase</keyword>
<dbReference type="EMBL" id="QFOT01000064">
    <property type="protein sequence ID" value="PZP55534.1"/>
    <property type="molecule type" value="Genomic_DNA"/>
</dbReference>
<dbReference type="Proteomes" id="UP000249739">
    <property type="component" value="Unassembled WGS sequence"/>
</dbReference>
<dbReference type="NCBIfam" id="NF008696">
    <property type="entry name" value="PRK11713.3-5"/>
    <property type="match status" value="1"/>
</dbReference>
<gene>
    <name evidence="12" type="ORF">DI586_06545</name>
</gene>
<reference evidence="12 13" key="1">
    <citation type="submission" date="2017-08" db="EMBL/GenBank/DDBJ databases">
        <title>Infants hospitalized years apart are colonized by the same room-sourced microbial strains.</title>
        <authorList>
            <person name="Brooks B."/>
            <person name="Olm M.R."/>
            <person name="Firek B.A."/>
            <person name="Baker R."/>
            <person name="Thomas B.C."/>
            <person name="Morowitz M.J."/>
            <person name="Banfield J.F."/>
        </authorList>
    </citation>
    <scope>NUCLEOTIDE SEQUENCE [LARGE SCALE GENOMIC DNA]</scope>
    <source>
        <strain evidence="12">S2_006_000_R2_64</strain>
    </source>
</reference>
<keyword evidence="4 10" id="KW-0698">rRNA processing</keyword>
<feature type="domain" description="Ribosomal RNA small subunit methyltransferase E methyltransferase" evidence="11">
    <location>
        <begin position="84"/>
        <end position="236"/>
    </location>
</feature>
<evidence type="ECO:0000256" key="10">
    <source>
        <dbReference type="PIRNR" id="PIRNR015601"/>
    </source>
</evidence>
<dbReference type="PANTHER" id="PTHR30027:SF3">
    <property type="entry name" value="16S RRNA (URACIL(1498)-N(3))-METHYLTRANSFERASE"/>
    <property type="match status" value="1"/>
</dbReference>
<dbReference type="GO" id="GO:0070042">
    <property type="term" value="F:rRNA (uridine-N3-)-methyltransferase activity"/>
    <property type="evidence" value="ECO:0007669"/>
    <property type="project" value="TreeGrafter"/>
</dbReference>
<evidence type="ECO:0000313" key="12">
    <source>
        <dbReference type="EMBL" id="PZP55534.1"/>
    </source>
</evidence>
<dbReference type="SUPFAM" id="SSF75217">
    <property type="entry name" value="alpha/beta knot"/>
    <property type="match status" value="1"/>
</dbReference>
<evidence type="ECO:0000256" key="8">
    <source>
        <dbReference type="ARBA" id="ARBA00025699"/>
    </source>
</evidence>
<comment type="similarity">
    <text evidence="2 10">Belongs to the RNA methyltransferase RsmE family.</text>
</comment>
<comment type="subcellular location">
    <subcellularLocation>
        <location evidence="1 10">Cytoplasm</location>
    </subcellularLocation>
</comment>
<dbReference type="Gene3D" id="2.40.240.20">
    <property type="entry name" value="Hypothetical PUA domain-like, domain 1"/>
    <property type="match status" value="1"/>
</dbReference>
<evidence type="ECO:0000256" key="9">
    <source>
        <dbReference type="ARBA" id="ARBA00047944"/>
    </source>
</evidence>
<keyword evidence="3 10" id="KW-0963">Cytoplasm</keyword>
<dbReference type="AlphaFoldDB" id="A0A2W5FMD2"/>
<dbReference type="Gene3D" id="3.40.1280.10">
    <property type="match status" value="1"/>
</dbReference>
<dbReference type="PIRSF" id="PIRSF015601">
    <property type="entry name" value="MTase_slr0722"/>
    <property type="match status" value="1"/>
</dbReference>
<dbReference type="GO" id="GO:0070475">
    <property type="term" value="P:rRNA base methylation"/>
    <property type="evidence" value="ECO:0007669"/>
    <property type="project" value="TreeGrafter"/>
</dbReference>
<dbReference type="GO" id="GO:0005737">
    <property type="term" value="C:cytoplasm"/>
    <property type="evidence" value="ECO:0007669"/>
    <property type="project" value="UniProtKB-SubCell"/>
</dbReference>
<sequence>MGKEQFDYRSPRIFVESGLAENSIISLDDDTTHYLKNVLRRPDGAPLRVFNGRDGEFMALFAPQSKKVYVLEVQNRIREQAQNLREIHLIFCPIKKDRQDFLIEKAVELGATHFHPVLTQQTVIRDLNETRIKKQIQEAAEQCERLDIPKLEPLVKLDQLLRSWNETIPLYAAVERSDTNPITSSSSSCAILIGPEGGFSDDEKNTLLDHPKVTAVTLCERILRAETAALFSLSILASG</sequence>
<keyword evidence="7 10" id="KW-0949">S-adenosyl-L-methionine</keyword>
<comment type="caution">
    <text evidence="12">The sequence shown here is derived from an EMBL/GenBank/DDBJ whole genome shotgun (WGS) entry which is preliminary data.</text>
</comment>
<organism evidence="12 13">
    <name type="scientific">Micavibrio aeruginosavorus</name>
    <dbReference type="NCBI Taxonomy" id="349221"/>
    <lineage>
        <taxon>Bacteria</taxon>
        <taxon>Pseudomonadati</taxon>
        <taxon>Bdellovibrionota</taxon>
        <taxon>Bdellovibrionia</taxon>
        <taxon>Bdellovibrionales</taxon>
        <taxon>Pseudobdellovibrionaceae</taxon>
        <taxon>Micavibrio</taxon>
    </lineage>
</organism>
<evidence type="ECO:0000256" key="3">
    <source>
        <dbReference type="ARBA" id="ARBA00022490"/>
    </source>
</evidence>
<dbReference type="SUPFAM" id="SSF88697">
    <property type="entry name" value="PUA domain-like"/>
    <property type="match status" value="1"/>
</dbReference>
<evidence type="ECO:0000256" key="4">
    <source>
        <dbReference type="ARBA" id="ARBA00022552"/>
    </source>
</evidence>
<dbReference type="Pfam" id="PF04452">
    <property type="entry name" value="Methyltrans_RNA"/>
    <property type="match status" value="1"/>
</dbReference>
<dbReference type="NCBIfam" id="TIGR00046">
    <property type="entry name" value="RsmE family RNA methyltransferase"/>
    <property type="match status" value="1"/>
</dbReference>
<comment type="catalytic activity">
    <reaction evidence="9 10">
        <text>uridine(1498) in 16S rRNA + S-adenosyl-L-methionine = N(3)-methyluridine(1498) in 16S rRNA + S-adenosyl-L-homocysteine + H(+)</text>
        <dbReference type="Rhea" id="RHEA:42920"/>
        <dbReference type="Rhea" id="RHEA-COMP:10283"/>
        <dbReference type="Rhea" id="RHEA-COMP:10284"/>
        <dbReference type="ChEBI" id="CHEBI:15378"/>
        <dbReference type="ChEBI" id="CHEBI:57856"/>
        <dbReference type="ChEBI" id="CHEBI:59789"/>
        <dbReference type="ChEBI" id="CHEBI:65315"/>
        <dbReference type="ChEBI" id="CHEBI:74502"/>
        <dbReference type="EC" id="2.1.1.193"/>
    </reaction>
</comment>